<dbReference type="InterPro" id="IPR036938">
    <property type="entry name" value="PAP2/HPO_sf"/>
</dbReference>
<dbReference type="PROSITE" id="PS51257">
    <property type="entry name" value="PROKAR_LIPOPROTEIN"/>
    <property type="match status" value="1"/>
</dbReference>
<dbReference type="OrthoDB" id="9780455at2"/>
<dbReference type="PANTHER" id="PTHR34599:SF1">
    <property type="entry name" value="PHOSPHATIDIC ACID PHOSPHATASE TYPE 2_HALOPEROXIDASE DOMAIN-CONTAINING PROTEIN"/>
    <property type="match status" value="1"/>
</dbReference>
<organism evidence="2 3">
    <name type="scientific">Flavobacterium cellulosilyticum</name>
    <dbReference type="NCBI Taxonomy" id="2541731"/>
    <lineage>
        <taxon>Bacteria</taxon>
        <taxon>Pseudomonadati</taxon>
        <taxon>Bacteroidota</taxon>
        <taxon>Flavobacteriia</taxon>
        <taxon>Flavobacteriales</taxon>
        <taxon>Flavobacteriaceae</taxon>
        <taxon>Flavobacterium</taxon>
    </lineage>
</organism>
<dbReference type="CDD" id="cd03398">
    <property type="entry name" value="PAP2_haloperoxidase"/>
    <property type="match status" value="1"/>
</dbReference>
<evidence type="ECO:0000313" key="3">
    <source>
        <dbReference type="Proteomes" id="UP000295479"/>
    </source>
</evidence>
<sequence length="443" mass="50583">MKFKIYYIIGICLLFISCKKENHIEVTTDEYHASIENITQIMIHDIFSPPVASRIFVYPNIAAYEVIAQNNKTYASLQHQLNGLDSIPVLDPKSGVNQPLAAIIAHMEVSKQLVFSEEIVEKFRDSLYKKWQDENSTEFEQSKEYGLKVAERIVKWMNKDKYKQTRTMSKFSVFANQPSRWQPTPPAYMDAIEPHWGEIRTLVLDSASQFKPIPALPFSLDKNSPFFKQVQEVYDISMKMKNLGDGCSEVKMAQFWDCNPYVSVSQGHMMFAKKKITPGAHWIGITKIACRKSKADFDKTVFAYTKTSIGMFDAFISCWDEKFRSNVIRPETVINQHIDENWKPALQTPPFPEYTSGHSVVSTVSSNILTSIFGDNFSYTDDTELQFGLPNRTFSSFNIASKEAAMSRFYGGIHYRSAIENGIVQGTNIGTYINSTINFFKSK</sequence>
<protein>
    <submittedName>
        <fullName evidence="2">Phosphatase PAP2 family protein</fullName>
    </submittedName>
</protein>
<gene>
    <name evidence="2" type="ORF">E0F76_11270</name>
</gene>
<dbReference type="InterPro" id="IPR000326">
    <property type="entry name" value="PAP2/HPO"/>
</dbReference>
<accession>A0A4R5C9K8</accession>
<feature type="domain" description="Phosphatidic acid phosphatase type 2/haloperoxidase" evidence="1">
    <location>
        <begin position="322"/>
        <end position="433"/>
    </location>
</feature>
<dbReference type="InterPro" id="IPR052559">
    <property type="entry name" value="V-haloperoxidase"/>
</dbReference>
<evidence type="ECO:0000259" key="1">
    <source>
        <dbReference type="Pfam" id="PF01569"/>
    </source>
</evidence>
<dbReference type="Gene3D" id="1.10.606.20">
    <property type="match status" value="1"/>
</dbReference>
<name>A0A4R5C9K8_9FLAO</name>
<evidence type="ECO:0000313" key="2">
    <source>
        <dbReference type="EMBL" id="TDD96581.1"/>
    </source>
</evidence>
<dbReference type="AlphaFoldDB" id="A0A4R5C9K8"/>
<dbReference type="RefSeq" id="WP_132005758.1">
    <property type="nucleotide sequence ID" value="NZ_SMFK01000006.1"/>
</dbReference>
<reference evidence="2 3" key="1">
    <citation type="submission" date="2019-03" db="EMBL/GenBank/DDBJ databases">
        <title>Flavobacterium AR-3-4 sp. nov. isolated from arctic soil.</title>
        <authorList>
            <person name="Chaudhary D.K."/>
        </authorList>
    </citation>
    <scope>NUCLEOTIDE SEQUENCE [LARGE SCALE GENOMIC DNA]</scope>
    <source>
        <strain evidence="2 3">AR-3-4</strain>
    </source>
</reference>
<proteinExistence type="predicted"/>
<keyword evidence="3" id="KW-1185">Reference proteome</keyword>
<dbReference type="EMBL" id="SMFK01000006">
    <property type="protein sequence ID" value="TDD96581.1"/>
    <property type="molecule type" value="Genomic_DNA"/>
</dbReference>
<comment type="caution">
    <text evidence="2">The sequence shown here is derived from an EMBL/GenBank/DDBJ whole genome shotgun (WGS) entry which is preliminary data.</text>
</comment>
<dbReference type="SUPFAM" id="SSF48317">
    <property type="entry name" value="Acid phosphatase/Vanadium-dependent haloperoxidase"/>
    <property type="match status" value="1"/>
</dbReference>
<dbReference type="PANTHER" id="PTHR34599">
    <property type="entry name" value="PEROXIDASE-RELATED"/>
    <property type="match status" value="1"/>
</dbReference>
<dbReference type="Proteomes" id="UP000295479">
    <property type="component" value="Unassembled WGS sequence"/>
</dbReference>
<dbReference type="Pfam" id="PF01569">
    <property type="entry name" value="PAP2"/>
    <property type="match status" value="1"/>
</dbReference>